<comment type="caution">
    <text evidence="1">The sequence shown here is derived from an EMBL/GenBank/DDBJ whole genome shotgun (WGS) entry which is preliminary data.</text>
</comment>
<dbReference type="EMBL" id="JAJEWP010000001">
    <property type="protein sequence ID" value="MCC2615975.1"/>
    <property type="molecule type" value="Genomic_DNA"/>
</dbReference>
<evidence type="ECO:0000313" key="1">
    <source>
        <dbReference type="EMBL" id="MCC2615975.1"/>
    </source>
</evidence>
<dbReference type="Pfam" id="PF05869">
    <property type="entry name" value="Dam"/>
    <property type="match status" value="1"/>
</dbReference>
<evidence type="ECO:0000313" key="2">
    <source>
        <dbReference type="Proteomes" id="UP001520878"/>
    </source>
</evidence>
<protein>
    <submittedName>
        <fullName evidence="1">Phage N-6-adenine-methyltransferase</fullName>
    </submittedName>
</protein>
<name>A0ABS8G829_9ALTE</name>
<dbReference type="Proteomes" id="UP001520878">
    <property type="component" value="Unassembled WGS sequence"/>
</dbReference>
<dbReference type="RefSeq" id="WP_229158471.1">
    <property type="nucleotide sequence ID" value="NZ_JAJEWP010000001.1"/>
</dbReference>
<reference evidence="1 2" key="1">
    <citation type="submission" date="2021-10" db="EMBL/GenBank/DDBJ databases">
        <title>Draft genome of Aestuariibacter halophilus JC2043.</title>
        <authorList>
            <person name="Emsley S.A."/>
            <person name="Pfannmuller K.M."/>
            <person name="Ushijima B."/>
            <person name="Saw J.H."/>
            <person name="Videau P."/>
        </authorList>
    </citation>
    <scope>NUCLEOTIDE SEQUENCE [LARGE SCALE GENOMIC DNA]</scope>
    <source>
        <strain evidence="1 2">JC2043</strain>
    </source>
</reference>
<accession>A0ABS8G829</accession>
<gene>
    <name evidence="1" type="ORF">LJ739_06950</name>
</gene>
<dbReference type="InterPro" id="IPR008593">
    <property type="entry name" value="Dam_MeTrfase"/>
</dbReference>
<sequence>MAILINSKTAQDEKDRWGTRWDCFYDAMALTGYRFILDVCAEEQTAKCGRFISPSENALSVDWVERAHWLQTMFTRNTPSIGGAVYSPAAWCNPPFTQKEAFLSRAFDCARRGLPVVCLTPYDRSTNWWRDHVRGKATRVFIPDGRYNFLKVDGKTKKTGVNFLSCFIEYGVGAGAMETQYIDFVRGVYRRVAA</sequence>
<proteinExistence type="predicted"/>
<organism evidence="1 2">
    <name type="scientific">Fluctibacter halophilus</name>
    <dbReference type="NCBI Taxonomy" id="226011"/>
    <lineage>
        <taxon>Bacteria</taxon>
        <taxon>Pseudomonadati</taxon>
        <taxon>Pseudomonadota</taxon>
        <taxon>Gammaproteobacteria</taxon>
        <taxon>Alteromonadales</taxon>
        <taxon>Alteromonadaceae</taxon>
        <taxon>Fluctibacter</taxon>
    </lineage>
</organism>
<keyword evidence="2" id="KW-1185">Reference proteome</keyword>